<proteinExistence type="predicted"/>
<evidence type="ECO:0000313" key="2">
    <source>
        <dbReference type="Proteomes" id="UP000800200"/>
    </source>
</evidence>
<sequence length="350" mass="40030">MVEPFTDNRRWHKLLFCAMVTWRQVFPHLPNLEHIGVGFCGRTDHPAPTYTNTFVTRYGKWVHWDENSMFVEDASVNLAWASAIVLQTVTKTVKSLHLSMANSDNLSSFATVNRLLTNCYRLLASMPLKAITKLALDLRGPEGTHGDRNWTGRTGTAGMVGYWKAILAFMPSLAHLEIYGADQHPKYQFNDNEDSTDRKGCILDWLTTGAFYRIESLSLRSLLVNKDTIPKIFAEEIRNLKRLHVEEVRLMTILDIEGDEPPELPDTTRGLAWWELGQWLSQNMSDVDVHIDRPISDVNGESQWKLHRKYIDKLSKLPGVELDVGGYYYTAVFLDPYEEESNTKEEAHGN</sequence>
<dbReference type="Proteomes" id="UP000800200">
    <property type="component" value="Unassembled WGS sequence"/>
</dbReference>
<evidence type="ECO:0000313" key="1">
    <source>
        <dbReference type="EMBL" id="KAF2176384.1"/>
    </source>
</evidence>
<name>A0A6A6DA26_9PEZI</name>
<dbReference type="EMBL" id="ML994710">
    <property type="protein sequence ID" value="KAF2176384.1"/>
    <property type="molecule type" value="Genomic_DNA"/>
</dbReference>
<dbReference type="OrthoDB" id="3702761at2759"/>
<accession>A0A6A6DA26</accession>
<dbReference type="AlphaFoldDB" id="A0A6A6DA26"/>
<protein>
    <submittedName>
        <fullName evidence="1">Uncharacterized protein</fullName>
    </submittedName>
</protein>
<keyword evidence="2" id="KW-1185">Reference proteome</keyword>
<gene>
    <name evidence="1" type="ORF">K469DRAFT_723232</name>
</gene>
<reference evidence="1" key="1">
    <citation type="journal article" date="2020" name="Stud. Mycol.">
        <title>101 Dothideomycetes genomes: a test case for predicting lifestyles and emergence of pathogens.</title>
        <authorList>
            <person name="Haridas S."/>
            <person name="Albert R."/>
            <person name="Binder M."/>
            <person name="Bloem J."/>
            <person name="Labutti K."/>
            <person name="Salamov A."/>
            <person name="Andreopoulos B."/>
            <person name="Baker S."/>
            <person name="Barry K."/>
            <person name="Bills G."/>
            <person name="Bluhm B."/>
            <person name="Cannon C."/>
            <person name="Castanera R."/>
            <person name="Culley D."/>
            <person name="Daum C."/>
            <person name="Ezra D."/>
            <person name="Gonzalez J."/>
            <person name="Henrissat B."/>
            <person name="Kuo A."/>
            <person name="Liang C."/>
            <person name="Lipzen A."/>
            <person name="Lutzoni F."/>
            <person name="Magnuson J."/>
            <person name="Mondo S."/>
            <person name="Nolan M."/>
            <person name="Ohm R."/>
            <person name="Pangilinan J."/>
            <person name="Park H.-J."/>
            <person name="Ramirez L."/>
            <person name="Alfaro M."/>
            <person name="Sun H."/>
            <person name="Tritt A."/>
            <person name="Yoshinaga Y."/>
            <person name="Zwiers L.-H."/>
            <person name="Turgeon B."/>
            <person name="Goodwin S."/>
            <person name="Spatafora J."/>
            <person name="Crous P."/>
            <person name="Grigoriev I."/>
        </authorList>
    </citation>
    <scope>NUCLEOTIDE SEQUENCE</scope>
    <source>
        <strain evidence="1">CBS 207.26</strain>
    </source>
</reference>
<organism evidence="1 2">
    <name type="scientific">Zopfia rhizophila CBS 207.26</name>
    <dbReference type="NCBI Taxonomy" id="1314779"/>
    <lineage>
        <taxon>Eukaryota</taxon>
        <taxon>Fungi</taxon>
        <taxon>Dikarya</taxon>
        <taxon>Ascomycota</taxon>
        <taxon>Pezizomycotina</taxon>
        <taxon>Dothideomycetes</taxon>
        <taxon>Dothideomycetes incertae sedis</taxon>
        <taxon>Zopfiaceae</taxon>
        <taxon>Zopfia</taxon>
    </lineage>
</organism>